<keyword evidence="7 10" id="KW-0411">Iron-sulfur</keyword>
<dbReference type="GO" id="GO:0009113">
    <property type="term" value="P:purine nucleobase biosynthetic process"/>
    <property type="evidence" value="ECO:0007669"/>
    <property type="project" value="UniProtKB-UniRule"/>
</dbReference>
<comment type="caution">
    <text evidence="12">The sequence shown here is derived from an EMBL/GenBank/DDBJ whole genome shotgun (WGS) entry which is preliminary data.</text>
</comment>
<evidence type="ECO:0000256" key="10">
    <source>
        <dbReference type="PIRSR" id="PIRSR000485-3"/>
    </source>
</evidence>
<dbReference type="PROSITE" id="PS51278">
    <property type="entry name" value="GATASE_TYPE_2"/>
    <property type="match status" value="1"/>
</dbReference>
<evidence type="ECO:0000259" key="11">
    <source>
        <dbReference type="PROSITE" id="PS51278"/>
    </source>
</evidence>
<feature type="binding site" evidence="7 10">
    <location>
        <position position="395"/>
    </location>
    <ligand>
        <name>[4Fe-4S] cluster</name>
        <dbReference type="ChEBI" id="CHEBI:49883"/>
    </ligand>
</feature>
<dbReference type="PIRSF" id="PIRSF000485">
    <property type="entry name" value="Amd_phspho_trans"/>
    <property type="match status" value="1"/>
</dbReference>
<comment type="pathway">
    <text evidence="1 7 8">Purine metabolism; IMP biosynthesis via de novo pathway; N(1)-(5-phospho-D-ribosyl)glycinamide from 5-phospho-alpha-D-ribose 1-diphosphate: step 1/2.</text>
</comment>
<dbReference type="GO" id="GO:0046872">
    <property type="term" value="F:metal ion binding"/>
    <property type="evidence" value="ECO:0007669"/>
    <property type="project" value="UniProtKB-KW"/>
</dbReference>
<dbReference type="GO" id="GO:0006189">
    <property type="term" value="P:'de novo' IMP biosynthetic process"/>
    <property type="evidence" value="ECO:0007669"/>
    <property type="project" value="UniProtKB-UniRule"/>
</dbReference>
<dbReference type="InterPro" id="IPR029055">
    <property type="entry name" value="Ntn_hydrolases_N"/>
</dbReference>
<dbReference type="PANTHER" id="PTHR11907">
    <property type="entry name" value="AMIDOPHOSPHORIBOSYLTRANSFERASE"/>
    <property type="match status" value="1"/>
</dbReference>
<sequence length="460" mass="50544">MYFADKMKEECGVIGMFDLGGGDVGSDLCYGLFALQHRGHMSCGVVVNDNYKLTRIKDNGHVNDVLNVRTIESLKGKIGIGHVRHSGGRDLSEDIQPITTRYCKGTISLAKNGLITNAEQLRTALEDEGAIFQSTRDTEVILHLIARARTTCPSAETSMLEVMDSLEGAYSMILMSPKKLIAVRDPRGFHPLCMGKKGSAVVFASETCALDAMGAEFVRDIKPGELVCVDEKNGVRSFENYCGRRTSLCLYEYVYFSRPDSILDGNEVYAFRERAGRLLAKACPADADVVCGVPDGGTVYAQGYANETGLPLKAGVMKNKFSSRNLFNHDFEGREKAIKLKYNVLRQTVGGKRVALVDDSIMMGDTARRIIAMLKKAGAKEVHLRIGSPRIIHECLFGVQMPGEDKLLAARGRTNEEMCAHLGCDSIGFLPIEALRETGLSCDHTYCTSCLDRKTHLKMK</sequence>
<accession>A0A9D1TRS4</accession>
<dbReference type="GO" id="GO:0051539">
    <property type="term" value="F:4 iron, 4 sulfur cluster binding"/>
    <property type="evidence" value="ECO:0007669"/>
    <property type="project" value="UniProtKB-KW"/>
</dbReference>
<dbReference type="InterPro" id="IPR005854">
    <property type="entry name" value="PurF"/>
</dbReference>
<evidence type="ECO:0000313" key="12">
    <source>
        <dbReference type="EMBL" id="HIW03078.1"/>
    </source>
</evidence>
<organism evidence="12 13">
    <name type="scientific">Candidatus Protoclostridium stercorigallinarum</name>
    <dbReference type="NCBI Taxonomy" id="2838741"/>
    <lineage>
        <taxon>Bacteria</taxon>
        <taxon>Bacillati</taxon>
        <taxon>Bacillota</taxon>
        <taxon>Clostridia</taxon>
        <taxon>Candidatus Protoclostridium</taxon>
    </lineage>
</organism>
<comment type="function">
    <text evidence="7">Catalyzes the formation of phosphoribosylamine from phosphoribosylpyrophosphate (PRPP) and glutamine.</text>
</comment>
<dbReference type="Gene3D" id="3.60.20.10">
    <property type="entry name" value="Glutamine Phosphoribosylpyrophosphate, subunit 1, domain 1"/>
    <property type="match status" value="1"/>
</dbReference>
<feature type="domain" description="Glutamine amidotransferase type-2" evidence="11">
    <location>
        <begin position="11"/>
        <end position="232"/>
    </location>
</feature>
<dbReference type="CDD" id="cd06223">
    <property type="entry name" value="PRTases_typeI"/>
    <property type="match status" value="1"/>
</dbReference>
<dbReference type="Pfam" id="PF13537">
    <property type="entry name" value="GATase_7"/>
    <property type="match status" value="1"/>
</dbReference>
<keyword evidence="7 10" id="KW-0408">Iron</keyword>
<keyword evidence="7" id="KW-0004">4Fe-4S</keyword>
<dbReference type="InterPro" id="IPR035584">
    <property type="entry name" value="PurF_N"/>
</dbReference>
<dbReference type="SUPFAM" id="SSF53271">
    <property type="entry name" value="PRTase-like"/>
    <property type="match status" value="1"/>
</dbReference>
<evidence type="ECO:0000256" key="2">
    <source>
        <dbReference type="ARBA" id="ARBA00010138"/>
    </source>
</evidence>
<keyword evidence="6 7" id="KW-0315">Glutamine amidotransferase</keyword>
<comment type="catalytic activity">
    <reaction evidence="7 8">
        <text>5-phospho-beta-D-ribosylamine + L-glutamate + diphosphate = 5-phospho-alpha-D-ribose 1-diphosphate + L-glutamine + H2O</text>
        <dbReference type="Rhea" id="RHEA:14905"/>
        <dbReference type="ChEBI" id="CHEBI:15377"/>
        <dbReference type="ChEBI" id="CHEBI:29985"/>
        <dbReference type="ChEBI" id="CHEBI:33019"/>
        <dbReference type="ChEBI" id="CHEBI:58017"/>
        <dbReference type="ChEBI" id="CHEBI:58359"/>
        <dbReference type="ChEBI" id="CHEBI:58681"/>
        <dbReference type="EC" id="2.4.2.14"/>
    </reaction>
</comment>
<dbReference type="Gene3D" id="3.40.50.2020">
    <property type="match status" value="1"/>
</dbReference>
<feature type="active site" description="Nucleophile" evidence="7 9">
    <location>
        <position position="11"/>
    </location>
</feature>
<evidence type="ECO:0000256" key="9">
    <source>
        <dbReference type="PIRSR" id="PIRSR000485-1"/>
    </source>
</evidence>
<dbReference type="CDD" id="cd00715">
    <property type="entry name" value="GPATase_N"/>
    <property type="match status" value="1"/>
</dbReference>
<feature type="binding site" evidence="7 10">
    <location>
        <position position="249"/>
    </location>
    <ligand>
        <name>[4Fe-4S] cluster</name>
        <dbReference type="ChEBI" id="CHEBI:49883"/>
    </ligand>
</feature>
<dbReference type="AlphaFoldDB" id="A0A9D1TRS4"/>
<evidence type="ECO:0000256" key="6">
    <source>
        <dbReference type="ARBA" id="ARBA00022962"/>
    </source>
</evidence>
<keyword evidence="7 10" id="KW-0479">Metal-binding</keyword>
<dbReference type="SUPFAM" id="SSF56235">
    <property type="entry name" value="N-terminal nucleophile aminohydrolases (Ntn hydrolases)"/>
    <property type="match status" value="1"/>
</dbReference>
<protein>
    <recommendedName>
        <fullName evidence="7">Amidophosphoribosyltransferase</fullName>
        <shortName evidence="7">ATase</shortName>
        <ecNumber evidence="7">2.4.2.14</ecNumber>
    </recommendedName>
    <alternativeName>
        <fullName evidence="7">Glutamine phosphoribosylpyrophosphate amidotransferase</fullName>
        <shortName evidence="7">GPATase</shortName>
    </alternativeName>
</protein>
<dbReference type="InterPro" id="IPR017932">
    <property type="entry name" value="GATase_2_dom"/>
</dbReference>
<reference evidence="12" key="1">
    <citation type="journal article" date="2021" name="PeerJ">
        <title>Extensive microbial diversity within the chicken gut microbiome revealed by metagenomics and culture.</title>
        <authorList>
            <person name="Gilroy R."/>
            <person name="Ravi A."/>
            <person name="Getino M."/>
            <person name="Pursley I."/>
            <person name="Horton D.L."/>
            <person name="Alikhan N.F."/>
            <person name="Baker D."/>
            <person name="Gharbi K."/>
            <person name="Hall N."/>
            <person name="Watson M."/>
            <person name="Adriaenssens E.M."/>
            <person name="Foster-Nyarko E."/>
            <person name="Jarju S."/>
            <person name="Secka A."/>
            <person name="Antonio M."/>
            <person name="Oren A."/>
            <person name="Chaudhuri R.R."/>
            <person name="La Ragione R."/>
            <person name="Hildebrand F."/>
            <person name="Pallen M.J."/>
        </authorList>
    </citation>
    <scope>NUCLEOTIDE SEQUENCE</scope>
    <source>
        <strain evidence="12">12435</strain>
    </source>
</reference>
<dbReference type="HAMAP" id="MF_01931">
    <property type="entry name" value="PurF"/>
    <property type="match status" value="1"/>
</dbReference>
<keyword evidence="3 7" id="KW-0328">Glycosyltransferase</keyword>
<dbReference type="InterPro" id="IPR029057">
    <property type="entry name" value="PRTase-like"/>
</dbReference>
<evidence type="ECO:0000256" key="8">
    <source>
        <dbReference type="PIRNR" id="PIRNR000485"/>
    </source>
</evidence>
<dbReference type="NCBIfam" id="TIGR01134">
    <property type="entry name" value="purF"/>
    <property type="match status" value="1"/>
</dbReference>
<evidence type="ECO:0000256" key="3">
    <source>
        <dbReference type="ARBA" id="ARBA00022676"/>
    </source>
</evidence>
<proteinExistence type="inferred from homology"/>
<dbReference type="EC" id="2.4.2.14" evidence="7"/>
<comment type="cofactor">
    <cofactor evidence="7 10">
        <name>[4Fe-4S] cluster</name>
        <dbReference type="ChEBI" id="CHEBI:49883"/>
    </cofactor>
    <text evidence="7 10">Binds 1 [4Fe-4S] cluster per subunit.</text>
</comment>
<name>A0A9D1TRS4_9FIRM</name>
<comment type="similarity">
    <text evidence="2 7 8">In the C-terminal section; belongs to the purine/pyrimidine phosphoribosyltransferase family.</text>
</comment>
<evidence type="ECO:0000313" key="13">
    <source>
        <dbReference type="Proteomes" id="UP000823990"/>
    </source>
</evidence>
<evidence type="ECO:0000256" key="5">
    <source>
        <dbReference type="ARBA" id="ARBA00022755"/>
    </source>
</evidence>
<evidence type="ECO:0000256" key="7">
    <source>
        <dbReference type="HAMAP-Rule" id="MF_01931"/>
    </source>
</evidence>
<feature type="binding site" evidence="7 10">
    <location>
        <position position="450"/>
    </location>
    <ligand>
        <name>[4Fe-4S] cluster</name>
        <dbReference type="ChEBI" id="CHEBI:49883"/>
    </ligand>
</feature>
<evidence type="ECO:0000256" key="1">
    <source>
        <dbReference type="ARBA" id="ARBA00005209"/>
    </source>
</evidence>
<feature type="binding site" evidence="7 10">
    <location>
        <position position="447"/>
    </location>
    <ligand>
        <name>[4Fe-4S] cluster</name>
        <dbReference type="ChEBI" id="CHEBI:49883"/>
    </ligand>
</feature>
<keyword evidence="4 7" id="KW-0808">Transferase</keyword>
<dbReference type="GO" id="GO:0004044">
    <property type="term" value="F:amidophosphoribosyltransferase activity"/>
    <property type="evidence" value="ECO:0007669"/>
    <property type="project" value="UniProtKB-UniRule"/>
</dbReference>
<dbReference type="InterPro" id="IPR000836">
    <property type="entry name" value="PRTase_dom"/>
</dbReference>
<dbReference type="Proteomes" id="UP000823990">
    <property type="component" value="Unassembled WGS sequence"/>
</dbReference>
<dbReference type="EMBL" id="DXHS01000120">
    <property type="protein sequence ID" value="HIW03078.1"/>
    <property type="molecule type" value="Genomic_DNA"/>
</dbReference>
<keyword evidence="5 7" id="KW-0658">Purine biosynthesis</keyword>
<reference evidence="12" key="2">
    <citation type="submission" date="2021-04" db="EMBL/GenBank/DDBJ databases">
        <authorList>
            <person name="Gilroy R."/>
        </authorList>
    </citation>
    <scope>NUCLEOTIDE SEQUENCE</scope>
    <source>
        <strain evidence="12">12435</strain>
    </source>
</reference>
<evidence type="ECO:0000256" key="4">
    <source>
        <dbReference type="ARBA" id="ARBA00022679"/>
    </source>
</evidence>
<comment type="caution">
    <text evidence="7">Lacks conserved residue(s) required for the propagation of feature annotation.</text>
</comment>
<gene>
    <name evidence="7 12" type="primary">purF</name>
    <name evidence="12" type="ORF">H9892_07040</name>
</gene>